<evidence type="ECO:0000313" key="2">
    <source>
        <dbReference type="EMBL" id="GBN37570.1"/>
    </source>
</evidence>
<protein>
    <recommendedName>
        <fullName evidence="1">Reverse transcriptase domain-containing protein</fullName>
    </recommendedName>
</protein>
<reference evidence="2 3" key="1">
    <citation type="journal article" date="2019" name="Sci. Rep.">
        <title>Orb-weaving spider Araneus ventricosus genome elucidates the spidroin gene catalogue.</title>
        <authorList>
            <person name="Kono N."/>
            <person name="Nakamura H."/>
            <person name="Ohtoshi R."/>
            <person name="Moran D.A.P."/>
            <person name="Shinohara A."/>
            <person name="Yoshida Y."/>
            <person name="Fujiwara M."/>
            <person name="Mori M."/>
            <person name="Tomita M."/>
            <person name="Arakawa K."/>
        </authorList>
    </citation>
    <scope>NUCLEOTIDE SEQUENCE [LARGE SCALE GENOMIC DNA]</scope>
</reference>
<keyword evidence="3" id="KW-1185">Reference proteome</keyword>
<accession>A0A4Y2NG80</accession>
<dbReference type="OrthoDB" id="6436235at2759"/>
<dbReference type="InterPro" id="IPR043502">
    <property type="entry name" value="DNA/RNA_pol_sf"/>
</dbReference>
<dbReference type="InterPro" id="IPR000477">
    <property type="entry name" value="RT_dom"/>
</dbReference>
<gene>
    <name evidence="2" type="ORF">AVEN_115695_1</name>
</gene>
<proteinExistence type="predicted"/>
<dbReference type="EMBL" id="BGPR01009040">
    <property type="protein sequence ID" value="GBN37570.1"/>
    <property type="molecule type" value="Genomic_DNA"/>
</dbReference>
<dbReference type="Proteomes" id="UP000499080">
    <property type="component" value="Unassembled WGS sequence"/>
</dbReference>
<evidence type="ECO:0000313" key="3">
    <source>
        <dbReference type="Proteomes" id="UP000499080"/>
    </source>
</evidence>
<feature type="domain" description="Reverse transcriptase" evidence="1">
    <location>
        <begin position="54"/>
        <end position="143"/>
    </location>
</feature>
<dbReference type="Pfam" id="PF00078">
    <property type="entry name" value="RVT_1"/>
    <property type="match status" value="1"/>
</dbReference>
<organism evidence="2 3">
    <name type="scientific">Araneus ventricosus</name>
    <name type="common">Orbweaver spider</name>
    <name type="synonym">Epeira ventricosa</name>
    <dbReference type="NCBI Taxonomy" id="182803"/>
    <lineage>
        <taxon>Eukaryota</taxon>
        <taxon>Metazoa</taxon>
        <taxon>Ecdysozoa</taxon>
        <taxon>Arthropoda</taxon>
        <taxon>Chelicerata</taxon>
        <taxon>Arachnida</taxon>
        <taxon>Araneae</taxon>
        <taxon>Araneomorphae</taxon>
        <taxon>Entelegynae</taxon>
        <taxon>Araneoidea</taxon>
        <taxon>Araneidae</taxon>
        <taxon>Araneus</taxon>
    </lineage>
</organism>
<dbReference type="SUPFAM" id="SSF56672">
    <property type="entry name" value="DNA/RNA polymerases"/>
    <property type="match status" value="1"/>
</dbReference>
<evidence type="ECO:0000259" key="1">
    <source>
        <dbReference type="Pfam" id="PF00078"/>
    </source>
</evidence>
<name>A0A4Y2NG80_ARAVE</name>
<dbReference type="AlphaFoldDB" id="A0A4Y2NG80"/>
<comment type="caution">
    <text evidence="2">The sequence shown here is derived from an EMBL/GenBank/DDBJ whole genome shotgun (WGS) entry which is preliminary data.</text>
</comment>
<dbReference type="GO" id="GO:0071897">
    <property type="term" value="P:DNA biosynthetic process"/>
    <property type="evidence" value="ECO:0007669"/>
    <property type="project" value="UniProtKB-ARBA"/>
</dbReference>
<sequence>MKKKGAPGWDGWTLEIITEIFDAGKEWFQSILNFCLHHSVFPRTWKIAKVLLIPKERKDLSRFESYRPICLLPIWGKILDKLITNRLVTYLEEHCLLSECQYGFCKGRGTTTALNNITEFISKAKEKREVVCMISFDVQNAFNP</sequence>
<dbReference type="PANTHER" id="PTHR19446">
    <property type="entry name" value="REVERSE TRANSCRIPTASES"/>
    <property type="match status" value="1"/>
</dbReference>